<dbReference type="InterPro" id="IPR006089">
    <property type="entry name" value="Acyl-CoA_DH_CS"/>
</dbReference>
<dbReference type="InterPro" id="IPR006091">
    <property type="entry name" value="Acyl-CoA_Oxase/DH_mid-dom"/>
</dbReference>
<dbReference type="Pfam" id="PF02771">
    <property type="entry name" value="Acyl-CoA_dh_N"/>
    <property type="match status" value="1"/>
</dbReference>
<evidence type="ECO:0000256" key="2">
    <source>
        <dbReference type="ARBA" id="ARBA00009347"/>
    </source>
</evidence>
<keyword evidence="10" id="KW-1185">Reference proteome</keyword>
<keyword evidence="4 5" id="KW-0274">FAD</keyword>
<comment type="similarity">
    <text evidence="2 5">Belongs to the acyl-CoA dehydrogenase family.</text>
</comment>
<dbReference type="GO" id="GO:0016491">
    <property type="term" value="F:oxidoreductase activity"/>
    <property type="evidence" value="ECO:0007669"/>
    <property type="project" value="UniProtKB-KW"/>
</dbReference>
<dbReference type="Pfam" id="PF02770">
    <property type="entry name" value="Acyl-CoA_dh_M"/>
    <property type="match status" value="1"/>
</dbReference>
<dbReference type="InterPro" id="IPR037069">
    <property type="entry name" value="AcylCoA_DH/ox_N_sf"/>
</dbReference>
<feature type="domain" description="Acyl-CoA dehydrogenase/oxidase N-terminal" evidence="8">
    <location>
        <begin position="6"/>
        <end position="119"/>
    </location>
</feature>
<dbReference type="InterPro" id="IPR009100">
    <property type="entry name" value="AcylCoA_DH/oxidase_NM_dom_sf"/>
</dbReference>
<proteinExistence type="inferred from homology"/>
<evidence type="ECO:0000256" key="1">
    <source>
        <dbReference type="ARBA" id="ARBA00001974"/>
    </source>
</evidence>
<dbReference type="SUPFAM" id="SSF56645">
    <property type="entry name" value="Acyl-CoA dehydrogenase NM domain-like"/>
    <property type="match status" value="1"/>
</dbReference>
<evidence type="ECO:0000259" key="7">
    <source>
        <dbReference type="Pfam" id="PF02770"/>
    </source>
</evidence>
<organism evidence="9 10">
    <name type="scientific">Microvirga arabica</name>
    <dbReference type="NCBI Taxonomy" id="1128671"/>
    <lineage>
        <taxon>Bacteria</taxon>
        <taxon>Pseudomonadati</taxon>
        <taxon>Pseudomonadota</taxon>
        <taxon>Alphaproteobacteria</taxon>
        <taxon>Hyphomicrobiales</taxon>
        <taxon>Methylobacteriaceae</taxon>
        <taxon>Microvirga</taxon>
    </lineage>
</organism>
<comment type="caution">
    <text evidence="9">The sequence shown here is derived from an EMBL/GenBank/DDBJ whole genome shotgun (WGS) entry which is preliminary data.</text>
</comment>
<dbReference type="Gene3D" id="1.20.140.10">
    <property type="entry name" value="Butyryl-CoA Dehydrogenase, subunit A, domain 3"/>
    <property type="match status" value="1"/>
</dbReference>
<protein>
    <submittedName>
        <fullName evidence="9">Acyl-CoA dehydrogenase family protein</fullName>
        <ecNumber evidence="9">1.-.-.-</ecNumber>
    </submittedName>
</protein>
<evidence type="ECO:0000313" key="10">
    <source>
        <dbReference type="Proteomes" id="UP001593940"/>
    </source>
</evidence>
<feature type="domain" description="Acyl-CoA oxidase/dehydrogenase middle" evidence="7">
    <location>
        <begin position="123"/>
        <end position="218"/>
    </location>
</feature>
<dbReference type="Pfam" id="PF00441">
    <property type="entry name" value="Acyl-CoA_dh_1"/>
    <property type="match status" value="1"/>
</dbReference>
<evidence type="ECO:0000313" key="9">
    <source>
        <dbReference type="EMBL" id="MFC1458271.1"/>
    </source>
</evidence>
<comment type="cofactor">
    <cofactor evidence="1 5">
        <name>FAD</name>
        <dbReference type="ChEBI" id="CHEBI:57692"/>
    </cofactor>
</comment>
<name>A0ABV6YAI7_9HYPH</name>
<reference evidence="9 10" key="1">
    <citation type="submission" date="2024-09" db="EMBL/GenBank/DDBJ databases">
        <title>Nodulacao em especies de Leguminosae Basais da Amazonia e Caracterizacao dos Rizobios e Bacterias Associadas aos Nodulos.</title>
        <authorList>
            <person name="Jambeiro I.C.A."/>
            <person name="Lopes I.S."/>
            <person name="Aguiar E.R.G.R."/>
            <person name="Santos A.F.J."/>
            <person name="Dos Santos J.M.F."/>
            <person name="Gross E."/>
        </authorList>
    </citation>
    <scope>NUCLEOTIDE SEQUENCE [LARGE SCALE GENOMIC DNA]</scope>
    <source>
        <strain evidence="9 10">BRUESC1165</strain>
    </source>
</reference>
<dbReference type="Proteomes" id="UP001593940">
    <property type="component" value="Unassembled WGS sequence"/>
</dbReference>
<dbReference type="InterPro" id="IPR046373">
    <property type="entry name" value="Acyl-CoA_Oxase/DH_mid-dom_sf"/>
</dbReference>
<dbReference type="SUPFAM" id="SSF47203">
    <property type="entry name" value="Acyl-CoA dehydrogenase C-terminal domain-like"/>
    <property type="match status" value="1"/>
</dbReference>
<dbReference type="PANTHER" id="PTHR43884">
    <property type="entry name" value="ACYL-COA DEHYDROGENASE"/>
    <property type="match status" value="1"/>
</dbReference>
<dbReference type="InterPro" id="IPR009075">
    <property type="entry name" value="AcylCo_DH/oxidase_C"/>
</dbReference>
<accession>A0ABV6YAI7</accession>
<dbReference type="PROSITE" id="PS00073">
    <property type="entry name" value="ACYL_COA_DH_2"/>
    <property type="match status" value="1"/>
</dbReference>
<dbReference type="EC" id="1.-.-.-" evidence="9"/>
<dbReference type="PANTHER" id="PTHR43884:SF12">
    <property type="entry name" value="ISOVALERYL-COA DEHYDROGENASE, MITOCHONDRIAL-RELATED"/>
    <property type="match status" value="1"/>
</dbReference>
<evidence type="ECO:0000259" key="6">
    <source>
        <dbReference type="Pfam" id="PF00441"/>
    </source>
</evidence>
<dbReference type="InterPro" id="IPR036250">
    <property type="entry name" value="AcylCo_DH-like_C"/>
</dbReference>
<keyword evidence="3 5" id="KW-0285">Flavoprotein</keyword>
<dbReference type="EMBL" id="JBHOMY010000046">
    <property type="protein sequence ID" value="MFC1458271.1"/>
    <property type="molecule type" value="Genomic_DNA"/>
</dbReference>
<feature type="domain" description="Acyl-CoA dehydrogenase/oxidase C-terminal" evidence="6">
    <location>
        <begin position="230"/>
        <end position="377"/>
    </location>
</feature>
<evidence type="ECO:0000256" key="5">
    <source>
        <dbReference type="RuleBase" id="RU362125"/>
    </source>
</evidence>
<sequence length="386" mass="42116">MDFRLTEDQRALQDSARRFAHNELPKLAAEIEETSHPVPHEWLRRYAEMGFLGVNADSDLGGLGLTHLDAFLVMEEFAKVSVGVAFPVFECCAGPVRIVERLGHPSLRERVVPKVVAGDMLVAISMSEPDAGTALTDLRTRARIEGDTIVIDGSKRWCSGAGHSEGYVVFCRFDGTQGAKGIGAVFVDKDTPGLTFGPQEQLMGFRGVPSADMTFEEVRVPREHLLVGQGGFASLMGLFNIERLGNATMAVGVAAGALEYVTGYVQERKQFGKSIVDFQAVQIRLAEMAMKVEASRLLIHRAASNADEGLPNAREASIAKCYANEITREVTATALQLMGGYGYAKEYGMERRLRDSFGWGIAGGAIDIQKVNIAAELVGRRFDQRR</sequence>
<gene>
    <name evidence="9" type="ORF">ACETIH_16520</name>
</gene>
<dbReference type="RefSeq" id="WP_377030271.1">
    <property type="nucleotide sequence ID" value="NZ_JBHOMY010000046.1"/>
</dbReference>
<evidence type="ECO:0000259" key="8">
    <source>
        <dbReference type="Pfam" id="PF02771"/>
    </source>
</evidence>
<dbReference type="Gene3D" id="2.40.110.10">
    <property type="entry name" value="Butyryl-CoA Dehydrogenase, subunit A, domain 2"/>
    <property type="match status" value="1"/>
</dbReference>
<dbReference type="Gene3D" id="1.10.540.10">
    <property type="entry name" value="Acyl-CoA dehydrogenase/oxidase, N-terminal domain"/>
    <property type="match status" value="1"/>
</dbReference>
<keyword evidence="5 9" id="KW-0560">Oxidoreductase</keyword>
<evidence type="ECO:0000256" key="4">
    <source>
        <dbReference type="ARBA" id="ARBA00022827"/>
    </source>
</evidence>
<evidence type="ECO:0000256" key="3">
    <source>
        <dbReference type="ARBA" id="ARBA00022630"/>
    </source>
</evidence>
<dbReference type="InterPro" id="IPR013786">
    <property type="entry name" value="AcylCoA_DH/ox_N"/>
</dbReference>